<evidence type="ECO:0008006" key="8">
    <source>
        <dbReference type="Google" id="ProtNLM"/>
    </source>
</evidence>
<dbReference type="GO" id="GO:0033617">
    <property type="term" value="P:mitochondrial respiratory chain complex IV assembly"/>
    <property type="evidence" value="ECO:0007669"/>
    <property type="project" value="TreeGrafter"/>
</dbReference>
<dbReference type="InterPro" id="IPR031568">
    <property type="entry name" value="Pet117"/>
</dbReference>
<evidence type="ECO:0000256" key="5">
    <source>
        <dbReference type="SAM" id="MobiDB-lite"/>
    </source>
</evidence>
<dbReference type="PANTHER" id="PTHR28163:SF1">
    <property type="entry name" value="PROTEIN PET117 HOMOLOG, MITOCHONDRIAL"/>
    <property type="match status" value="1"/>
</dbReference>
<protein>
    <recommendedName>
        <fullName evidence="8">Cytochrome c oxidase assembly protein</fullName>
    </recommendedName>
</protein>
<dbReference type="OrthoDB" id="76305at2759"/>
<comment type="subcellular location">
    <subcellularLocation>
        <location evidence="1">Mitochondrion</location>
    </subcellularLocation>
</comment>
<dbReference type="AlphaFoldDB" id="A0A1Y1YFH8"/>
<keyword evidence="3" id="KW-0809">Transit peptide</keyword>
<dbReference type="EMBL" id="MCFA01000259">
    <property type="protein sequence ID" value="ORX96354.1"/>
    <property type="molecule type" value="Genomic_DNA"/>
</dbReference>
<name>A0A1Y1YFH8_9PLEO</name>
<evidence type="ECO:0000313" key="6">
    <source>
        <dbReference type="EMBL" id="ORX96354.1"/>
    </source>
</evidence>
<sequence>MSRASKLTLAATGLSAIGIVIFVHAAQRSEKAAMHAGVIRDYELQRVKRERQADFEMQRELEKEYRKVQTVSDGGSSTARPPNTDG</sequence>
<evidence type="ECO:0000256" key="3">
    <source>
        <dbReference type="ARBA" id="ARBA00022946"/>
    </source>
</evidence>
<reference evidence="6 7" key="1">
    <citation type="submission" date="2016-07" db="EMBL/GenBank/DDBJ databases">
        <title>Pervasive Adenine N6-methylation of Active Genes in Fungi.</title>
        <authorList>
            <consortium name="DOE Joint Genome Institute"/>
            <person name="Mondo S.J."/>
            <person name="Dannebaum R.O."/>
            <person name="Kuo R.C."/>
            <person name="Labutti K."/>
            <person name="Haridas S."/>
            <person name="Kuo A."/>
            <person name="Salamov A."/>
            <person name="Ahrendt S.R."/>
            <person name="Lipzen A."/>
            <person name="Sullivan W."/>
            <person name="Andreopoulos W.B."/>
            <person name="Clum A."/>
            <person name="Lindquist E."/>
            <person name="Daum C."/>
            <person name="Ramamoorthy G.K."/>
            <person name="Gryganskyi A."/>
            <person name="Culley D."/>
            <person name="Magnuson J.K."/>
            <person name="James T.Y."/>
            <person name="O'Malley M.A."/>
            <person name="Stajich J.E."/>
            <person name="Spatafora J.W."/>
            <person name="Visel A."/>
            <person name="Grigoriev I.V."/>
        </authorList>
    </citation>
    <scope>NUCLEOTIDE SEQUENCE [LARGE SCALE GENOMIC DNA]</scope>
    <source>
        <strain evidence="6 7">CBS 115471</strain>
    </source>
</reference>
<organism evidence="6 7">
    <name type="scientific">Clohesyomyces aquaticus</name>
    <dbReference type="NCBI Taxonomy" id="1231657"/>
    <lineage>
        <taxon>Eukaryota</taxon>
        <taxon>Fungi</taxon>
        <taxon>Dikarya</taxon>
        <taxon>Ascomycota</taxon>
        <taxon>Pezizomycotina</taxon>
        <taxon>Dothideomycetes</taxon>
        <taxon>Pleosporomycetidae</taxon>
        <taxon>Pleosporales</taxon>
        <taxon>Lindgomycetaceae</taxon>
        <taxon>Clohesyomyces</taxon>
    </lineage>
</organism>
<dbReference type="GO" id="GO:0005739">
    <property type="term" value="C:mitochondrion"/>
    <property type="evidence" value="ECO:0007669"/>
    <property type="project" value="UniProtKB-SubCell"/>
</dbReference>
<evidence type="ECO:0000256" key="4">
    <source>
        <dbReference type="ARBA" id="ARBA00023128"/>
    </source>
</evidence>
<comment type="caution">
    <text evidence="6">The sequence shown here is derived from an EMBL/GenBank/DDBJ whole genome shotgun (WGS) entry which is preliminary data.</text>
</comment>
<keyword evidence="4" id="KW-0496">Mitochondrion</keyword>
<feature type="compositionally biased region" description="Polar residues" evidence="5">
    <location>
        <begin position="69"/>
        <end position="86"/>
    </location>
</feature>
<feature type="region of interest" description="Disordered" evidence="5">
    <location>
        <begin position="64"/>
        <end position="86"/>
    </location>
</feature>
<gene>
    <name evidence="6" type="ORF">BCR34DRAFT_497826</name>
</gene>
<dbReference type="Pfam" id="PF15786">
    <property type="entry name" value="PET117"/>
    <property type="match status" value="1"/>
</dbReference>
<dbReference type="PANTHER" id="PTHR28163">
    <property type="entry name" value="PROTEIN PET117 HOMOLOG, MITOCHONDRIAL"/>
    <property type="match status" value="1"/>
</dbReference>
<keyword evidence="7" id="KW-1185">Reference proteome</keyword>
<evidence type="ECO:0000256" key="2">
    <source>
        <dbReference type="ARBA" id="ARBA00008197"/>
    </source>
</evidence>
<dbReference type="STRING" id="1231657.A0A1Y1YFH8"/>
<accession>A0A1Y1YFH8</accession>
<evidence type="ECO:0000313" key="7">
    <source>
        <dbReference type="Proteomes" id="UP000193144"/>
    </source>
</evidence>
<evidence type="ECO:0000256" key="1">
    <source>
        <dbReference type="ARBA" id="ARBA00004173"/>
    </source>
</evidence>
<comment type="similarity">
    <text evidence="2">Belongs to the PET117 family.</text>
</comment>
<dbReference type="Proteomes" id="UP000193144">
    <property type="component" value="Unassembled WGS sequence"/>
</dbReference>
<proteinExistence type="inferred from homology"/>